<protein>
    <submittedName>
        <fullName evidence="2">Uncharacterized protein</fullName>
    </submittedName>
</protein>
<dbReference type="AlphaFoldDB" id="A0A9D1EAV4"/>
<name>A0A9D1EAV4_9FIRM</name>
<proteinExistence type="predicted"/>
<feature type="transmembrane region" description="Helical" evidence="1">
    <location>
        <begin position="20"/>
        <end position="43"/>
    </location>
</feature>
<organism evidence="2 3">
    <name type="scientific">Candidatus Pullilachnospira gallistercoris</name>
    <dbReference type="NCBI Taxonomy" id="2840911"/>
    <lineage>
        <taxon>Bacteria</taxon>
        <taxon>Bacillati</taxon>
        <taxon>Bacillota</taxon>
        <taxon>Clostridia</taxon>
        <taxon>Lachnospirales</taxon>
        <taxon>Lachnospiraceae</taxon>
        <taxon>Lachnospiraceae incertae sedis</taxon>
        <taxon>Candidatus Pullilachnospira</taxon>
    </lineage>
</organism>
<sequence length="49" mass="5515">MYRRYNRLQGTVVIRKLEQILGKVSSYIVPVVISLLGVFLLSYGGTSLI</sequence>
<reference evidence="2" key="2">
    <citation type="journal article" date="2021" name="PeerJ">
        <title>Extensive microbial diversity within the chicken gut microbiome revealed by metagenomics and culture.</title>
        <authorList>
            <person name="Gilroy R."/>
            <person name="Ravi A."/>
            <person name="Getino M."/>
            <person name="Pursley I."/>
            <person name="Horton D.L."/>
            <person name="Alikhan N.F."/>
            <person name="Baker D."/>
            <person name="Gharbi K."/>
            <person name="Hall N."/>
            <person name="Watson M."/>
            <person name="Adriaenssens E.M."/>
            <person name="Foster-Nyarko E."/>
            <person name="Jarju S."/>
            <person name="Secka A."/>
            <person name="Antonio M."/>
            <person name="Oren A."/>
            <person name="Chaudhuri R.R."/>
            <person name="La Ragione R."/>
            <person name="Hildebrand F."/>
            <person name="Pallen M.J."/>
        </authorList>
    </citation>
    <scope>NUCLEOTIDE SEQUENCE</scope>
    <source>
        <strain evidence="2">ChiSjej5B23-6657</strain>
    </source>
</reference>
<dbReference type="Proteomes" id="UP000823912">
    <property type="component" value="Unassembled WGS sequence"/>
</dbReference>
<accession>A0A9D1EAV4</accession>
<gene>
    <name evidence="2" type="ORF">IAA55_09790</name>
</gene>
<comment type="caution">
    <text evidence="2">The sequence shown here is derived from an EMBL/GenBank/DDBJ whole genome shotgun (WGS) entry which is preliminary data.</text>
</comment>
<evidence type="ECO:0000313" key="3">
    <source>
        <dbReference type="Proteomes" id="UP000823912"/>
    </source>
</evidence>
<evidence type="ECO:0000256" key="1">
    <source>
        <dbReference type="SAM" id="Phobius"/>
    </source>
</evidence>
<dbReference type="EMBL" id="DVHM01000168">
    <property type="protein sequence ID" value="HIR71557.1"/>
    <property type="molecule type" value="Genomic_DNA"/>
</dbReference>
<keyword evidence="1" id="KW-0812">Transmembrane</keyword>
<keyword evidence="1" id="KW-0472">Membrane</keyword>
<reference evidence="2" key="1">
    <citation type="submission" date="2020-10" db="EMBL/GenBank/DDBJ databases">
        <authorList>
            <person name="Gilroy R."/>
        </authorList>
    </citation>
    <scope>NUCLEOTIDE SEQUENCE</scope>
    <source>
        <strain evidence="2">ChiSjej5B23-6657</strain>
    </source>
</reference>
<keyword evidence="1" id="KW-1133">Transmembrane helix</keyword>
<evidence type="ECO:0000313" key="2">
    <source>
        <dbReference type="EMBL" id="HIR71557.1"/>
    </source>
</evidence>